<keyword evidence="3" id="KW-1185">Reference proteome</keyword>
<feature type="compositionally biased region" description="Polar residues" evidence="1">
    <location>
        <begin position="1"/>
        <end position="10"/>
    </location>
</feature>
<gene>
    <name evidence="2" type="ORF">ACFQMH_03215</name>
</gene>
<dbReference type="EMBL" id="JBHSYM010000005">
    <property type="protein sequence ID" value="MFC7010729.1"/>
    <property type="molecule type" value="Genomic_DNA"/>
</dbReference>
<protein>
    <submittedName>
        <fullName evidence="2">Uncharacterized protein</fullName>
    </submittedName>
</protein>
<evidence type="ECO:0000313" key="2">
    <source>
        <dbReference type="EMBL" id="MFC7010729.1"/>
    </source>
</evidence>
<evidence type="ECO:0000313" key="3">
    <source>
        <dbReference type="Proteomes" id="UP001596409"/>
    </source>
</evidence>
<organism evidence="2 3">
    <name type="scientific">Streptomyces viridiviolaceus</name>
    <dbReference type="NCBI Taxonomy" id="68282"/>
    <lineage>
        <taxon>Bacteria</taxon>
        <taxon>Bacillati</taxon>
        <taxon>Actinomycetota</taxon>
        <taxon>Actinomycetes</taxon>
        <taxon>Kitasatosporales</taxon>
        <taxon>Streptomycetaceae</taxon>
        <taxon>Streptomyces</taxon>
    </lineage>
</organism>
<evidence type="ECO:0000256" key="1">
    <source>
        <dbReference type="SAM" id="MobiDB-lite"/>
    </source>
</evidence>
<sequence length="55" mass="5558">MSDASTTQPMQADGADVQETATGHGRHRGPVSTQDGATAPSGRHRKPAEEAGTAA</sequence>
<accession>A0ABW2DUR5</accession>
<comment type="caution">
    <text evidence="2">The sequence shown here is derived from an EMBL/GenBank/DDBJ whole genome shotgun (WGS) entry which is preliminary data.</text>
</comment>
<name>A0ABW2DUR5_9ACTN</name>
<reference evidence="3" key="1">
    <citation type="journal article" date="2019" name="Int. J. Syst. Evol. Microbiol.">
        <title>The Global Catalogue of Microorganisms (GCM) 10K type strain sequencing project: providing services to taxonomists for standard genome sequencing and annotation.</title>
        <authorList>
            <consortium name="The Broad Institute Genomics Platform"/>
            <consortium name="The Broad Institute Genome Sequencing Center for Infectious Disease"/>
            <person name="Wu L."/>
            <person name="Ma J."/>
        </authorList>
    </citation>
    <scope>NUCLEOTIDE SEQUENCE [LARGE SCALE GENOMIC DNA]</scope>
    <source>
        <strain evidence="3">JCM 4855</strain>
    </source>
</reference>
<proteinExistence type="predicted"/>
<dbReference type="Proteomes" id="UP001596409">
    <property type="component" value="Unassembled WGS sequence"/>
</dbReference>
<feature type="region of interest" description="Disordered" evidence="1">
    <location>
        <begin position="1"/>
        <end position="55"/>
    </location>
</feature>
<dbReference type="RefSeq" id="WP_189871479.1">
    <property type="nucleotide sequence ID" value="NZ_BMWA01000008.1"/>
</dbReference>